<dbReference type="OrthoDB" id="9773673at2"/>
<dbReference type="CDD" id="cd01536">
    <property type="entry name" value="PBP1_ABC_sugar_binding-like"/>
    <property type="match status" value="1"/>
</dbReference>
<feature type="signal peptide" evidence="4">
    <location>
        <begin position="1"/>
        <end position="21"/>
    </location>
</feature>
<evidence type="ECO:0000313" key="7">
    <source>
        <dbReference type="Proteomes" id="UP000198728"/>
    </source>
</evidence>
<evidence type="ECO:0000256" key="4">
    <source>
        <dbReference type="SAM" id="SignalP"/>
    </source>
</evidence>
<comment type="subcellular location">
    <subcellularLocation>
        <location evidence="1">Cell envelope</location>
    </subcellularLocation>
</comment>
<dbReference type="InterPro" id="IPR025997">
    <property type="entry name" value="SBP_2_dom"/>
</dbReference>
<dbReference type="EMBL" id="FOLG01000010">
    <property type="protein sequence ID" value="SFC87687.1"/>
    <property type="molecule type" value="Genomic_DNA"/>
</dbReference>
<evidence type="ECO:0000256" key="2">
    <source>
        <dbReference type="ARBA" id="ARBA00007639"/>
    </source>
</evidence>
<gene>
    <name evidence="6" type="ORF">SAMN04488094_110161</name>
</gene>
<keyword evidence="3 4" id="KW-0732">Signal</keyword>
<evidence type="ECO:0000259" key="5">
    <source>
        <dbReference type="Pfam" id="PF13407"/>
    </source>
</evidence>
<dbReference type="InterPro" id="IPR006311">
    <property type="entry name" value="TAT_signal"/>
</dbReference>
<organism evidence="6 7">
    <name type="scientific">Tropicimonas isoalkanivorans</name>
    <dbReference type="NCBI Taxonomy" id="441112"/>
    <lineage>
        <taxon>Bacteria</taxon>
        <taxon>Pseudomonadati</taxon>
        <taxon>Pseudomonadota</taxon>
        <taxon>Alphaproteobacteria</taxon>
        <taxon>Rhodobacterales</taxon>
        <taxon>Roseobacteraceae</taxon>
        <taxon>Tropicimonas</taxon>
    </lineage>
</organism>
<dbReference type="Pfam" id="PF13407">
    <property type="entry name" value="Peripla_BP_4"/>
    <property type="match status" value="1"/>
</dbReference>
<feature type="domain" description="Periplasmic binding protein" evidence="5">
    <location>
        <begin position="46"/>
        <end position="296"/>
    </location>
</feature>
<keyword evidence="7" id="KW-1185">Reference proteome</keyword>
<sequence>MKKFYQAALSRRAFLGSAASASVLATMPLVGRVFAQGDAPLLVNSIRSLSNPYHAAWNAGGEAFASRVGLDYVTLVTEGDSEKGVADIRGILARTGGNAVVNVDPNDAADARPIVEACVEAGAHVMTQWNKPDDLHPWDMGPNYVAHMSFNGEQYGRTTAEVLFEAMGGQGGILALGGTLSNTVAIQRRAGLEAALADASGVELLDYQVGDWQSSKAYDIVNTWLTRFSGQFGGIWCANDDMAIGALEALRVNGMSGQVAITGIDGIETAVQAVIDGEMVATVSWDPFWQGSIGLAIPLRARLGEIDPESLGKDKREFYAKGVVVTAENAQAFYEANFVTAPELDVDDIWARYAGPIE</sequence>
<evidence type="ECO:0000313" key="6">
    <source>
        <dbReference type="EMBL" id="SFC87687.1"/>
    </source>
</evidence>
<dbReference type="STRING" id="441112.SAMN04488094_110161"/>
<dbReference type="PANTHER" id="PTHR46847:SF1">
    <property type="entry name" value="D-ALLOSE-BINDING PERIPLASMIC PROTEIN-RELATED"/>
    <property type="match status" value="1"/>
</dbReference>
<dbReference type="SUPFAM" id="SSF53822">
    <property type="entry name" value="Periplasmic binding protein-like I"/>
    <property type="match status" value="1"/>
</dbReference>
<dbReference type="GO" id="GO:0030246">
    <property type="term" value="F:carbohydrate binding"/>
    <property type="evidence" value="ECO:0007669"/>
    <property type="project" value="UniProtKB-ARBA"/>
</dbReference>
<comment type="similarity">
    <text evidence="2">Belongs to the bacterial solute-binding protein 2 family.</text>
</comment>
<feature type="chain" id="PRO_5011652423" evidence="4">
    <location>
        <begin position="22"/>
        <end position="358"/>
    </location>
</feature>
<dbReference type="Gene3D" id="3.40.50.2300">
    <property type="match status" value="2"/>
</dbReference>
<protein>
    <submittedName>
        <fullName evidence="6">Ribose transport system substrate-binding protein</fullName>
    </submittedName>
</protein>
<dbReference type="InterPro" id="IPR028082">
    <property type="entry name" value="Peripla_BP_I"/>
</dbReference>
<dbReference type="PROSITE" id="PS51318">
    <property type="entry name" value="TAT"/>
    <property type="match status" value="1"/>
</dbReference>
<dbReference type="GO" id="GO:0030313">
    <property type="term" value="C:cell envelope"/>
    <property type="evidence" value="ECO:0007669"/>
    <property type="project" value="UniProtKB-SubCell"/>
</dbReference>
<dbReference type="RefSeq" id="WP_093361730.1">
    <property type="nucleotide sequence ID" value="NZ_FOLG01000010.1"/>
</dbReference>
<proteinExistence type="inferred from homology"/>
<accession>A0A1I1MQD0</accession>
<dbReference type="Proteomes" id="UP000198728">
    <property type="component" value="Unassembled WGS sequence"/>
</dbReference>
<reference evidence="6 7" key="1">
    <citation type="submission" date="2016-10" db="EMBL/GenBank/DDBJ databases">
        <authorList>
            <person name="de Groot N.N."/>
        </authorList>
    </citation>
    <scope>NUCLEOTIDE SEQUENCE [LARGE SCALE GENOMIC DNA]</scope>
    <source>
        <strain evidence="6 7">DSM 19548</strain>
    </source>
</reference>
<dbReference type="PANTHER" id="PTHR46847">
    <property type="entry name" value="D-ALLOSE-BINDING PERIPLASMIC PROTEIN-RELATED"/>
    <property type="match status" value="1"/>
</dbReference>
<evidence type="ECO:0000256" key="3">
    <source>
        <dbReference type="ARBA" id="ARBA00022729"/>
    </source>
</evidence>
<name>A0A1I1MQD0_9RHOB</name>
<evidence type="ECO:0000256" key="1">
    <source>
        <dbReference type="ARBA" id="ARBA00004196"/>
    </source>
</evidence>
<dbReference type="AlphaFoldDB" id="A0A1I1MQD0"/>